<accession>A0A9Q8SJ96</accession>
<keyword evidence="1" id="KW-0472">Membrane</keyword>
<keyword evidence="1" id="KW-0812">Transmembrane</keyword>
<dbReference type="GeneID" id="73337426"/>
<dbReference type="RefSeq" id="XP_049139559.1">
    <property type="nucleotide sequence ID" value="XM_049282416.1"/>
</dbReference>
<sequence length="145" mass="16696">MSLGSPAVPWLIWRCSHIQHSCLEAAVNLGSFLLFSLTKLGSELKTSTELWSVWSELSYLGWRCLCLHLSYSGVTGSITYWGFDWTYFLLFPFFLSLFWEKEQQADAWVVIWFAAQSNPWLWKTGATYAKVEEATPDLIRSDLVL</sequence>
<dbReference type="KEGG" id="clup:CLUP02_03394"/>
<name>A0A9Q8SJ96_9PEZI</name>
<evidence type="ECO:0000256" key="1">
    <source>
        <dbReference type="SAM" id="Phobius"/>
    </source>
</evidence>
<dbReference type="Proteomes" id="UP000830671">
    <property type="component" value="Chromosome 2"/>
</dbReference>
<dbReference type="AlphaFoldDB" id="A0A9Q8SJ96"/>
<protein>
    <submittedName>
        <fullName evidence="2">Uncharacterized protein</fullName>
    </submittedName>
</protein>
<keyword evidence="1" id="KW-1133">Transmembrane helix</keyword>
<feature type="transmembrane region" description="Helical" evidence="1">
    <location>
        <begin position="78"/>
        <end position="99"/>
    </location>
</feature>
<dbReference type="EMBL" id="CP019474">
    <property type="protein sequence ID" value="UQC77921.1"/>
    <property type="molecule type" value="Genomic_DNA"/>
</dbReference>
<gene>
    <name evidence="2" type="ORF">CLUP02_03394</name>
</gene>
<keyword evidence="3" id="KW-1185">Reference proteome</keyword>
<evidence type="ECO:0000313" key="2">
    <source>
        <dbReference type="EMBL" id="UQC77921.1"/>
    </source>
</evidence>
<reference evidence="2" key="1">
    <citation type="journal article" date="2021" name="Mol. Plant Microbe Interact.">
        <title>Complete Genome Sequence of the Plant-Pathogenic Fungus Colletotrichum lupini.</title>
        <authorList>
            <person name="Baroncelli R."/>
            <person name="Pensec F."/>
            <person name="Da Lio D."/>
            <person name="Boufleur T."/>
            <person name="Vicente I."/>
            <person name="Sarrocco S."/>
            <person name="Picot A."/>
            <person name="Baraldi E."/>
            <person name="Sukno S."/>
            <person name="Thon M."/>
            <person name="Le Floch G."/>
        </authorList>
    </citation>
    <scope>NUCLEOTIDE SEQUENCE</scope>
    <source>
        <strain evidence="2">IMI 504893</strain>
    </source>
</reference>
<organism evidence="2 3">
    <name type="scientific">Colletotrichum lupini</name>
    <dbReference type="NCBI Taxonomy" id="145971"/>
    <lineage>
        <taxon>Eukaryota</taxon>
        <taxon>Fungi</taxon>
        <taxon>Dikarya</taxon>
        <taxon>Ascomycota</taxon>
        <taxon>Pezizomycotina</taxon>
        <taxon>Sordariomycetes</taxon>
        <taxon>Hypocreomycetidae</taxon>
        <taxon>Glomerellales</taxon>
        <taxon>Glomerellaceae</taxon>
        <taxon>Colletotrichum</taxon>
        <taxon>Colletotrichum acutatum species complex</taxon>
    </lineage>
</organism>
<proteinExistence type="predicted"/>
<evidence type="ECO:0000313" key="3">
    <source>
        <dbReference type="Proteomes" id="UP000830671"/>
    </source>
</evidence>